<dbReference type="Gene3D" id="3.90.420.10">
    <property type="entry name" value="Oxidoreductase, molybdopterin-binding domain"/>
    <property type="match status" value="1"/>
</dbReference>
<dbReference type="InterPro" id="IPR036374">
    <property type="entry name" value="OxRdtase_Mopterin-bd_sf"/>
</dbReference>
<sequence>MQDMKKNMLLGTMAASLVLAGGGTALAEEMLPGTDDVSSANTAVDASDGVASGLSEADASQGEFSYDQTTITPNDVIRDVFRRATAALCNATDDFATSNPLEWKIAVSGDVDQAFTAAVDELASESSVKQIMTCTCGGNPADGKAVVTADVKGIPVSYLLDRADARPEANTLTFVSSDGTELAIPIAYVVGRHGVISYQVNDEDLSASVGGNNQLWMTRTPANYFIRDIVEVRVTSEANPPENPGEGMEYPNSPNVGILNAEIG</sequence>
<dbReference type="RefSeq" id="WP_245874565.1">
    <property type="nucleotide sequence ID" value="NZ_JBBNOP010000006.1"/>
</dbReference>
<protein>
    <submittedName>
        <fullName evidence="3">Molybdopterin-dependent oxidoreductase</fullName>
    </submittedName>
</protein>
<dbReference type="Pfam" id="PF00174">
    <property type="entry name" value="Oxidored_molyb"/>
    <property type="match status" value="1"/>
</dbReference>
<feature type="chain" id="PRO_5046435715" evidence="1">
    <location>
        <begin position="28"/>
        <end position="264"/>
    </location>
</feature>
<dbReference type="Proteomes" id="UP001487305">
    <property type="component" value="Unassembled WGS sequence"/>
</dbReference>
<dbReference type="SUPFAM" id="SSF56524">
    <property type="entry name" value="Oxidoreductase molybdopterin-binding domain"/>
    <property type="match status" value="1"/>
</dbReference>
<proteinExistence type="predicted"/>
<evidence type="ECO:0000313" key="3">
    <source>
        <dbReference type="EMBL" id="MEQ3363074.1"/>
    </source>
</evidence>
<feature type="signal peptide" evidence="1">
    <location>
        <begin position="1"/>
        <end position="27"/>
    </location>
</feature>
<name>A0ABV1JDD3_9ACTN</name>
<dbReference type="EMBL" id="JBBNOP010000006">
    <property type="protein sequence ID" value="MEQ3363074.1"/>
    <property type="molecule type" value="Genomic_DNA"/>
</dbReference>
<evidence type="ECO:0000313" key="4">
    <source>
        <dbReference type="Proteomes" id="UP001487305"/>
    </source>
</evidence>
<keyword evidence="1" id="KW-0732">Signal</keyword>
<gene>
    <name evidence="3" type="ORF">AAA083_08810</name>
</gene>
<organism evidence="3 4">
    <name type="scientific">Raoultibacter massiliensis</name>
    <dbReference type="NCBI Taxonomy" id="1852371"/>
    <lineage>
        <taxon>Bacteria</taxon>
        <taxon>Bacillati</taxon>
        <taxon>Actinomycetota</taxon>
        <taxon>Coriobacteriia</taxon>
        <taxon>Eggerthellales</taxon>
        <taxon>Eggerthellaceae</taxon>
        <taxon>Raoultibacter</taxon>
    </lineage>
</organism>
<feature type="domain" description="Oxidoreductase molybdopterin-binding" evidence="2">
    <location>
        <begin position="99"/>
        <end position="238"/>
    </location>
</feature>
<evidence type="ECO:0000259" key="2">
    <source>
        <dbReference type="Pfam" id="PF00174"/>
    </source>
</evidence>
<reference evidence="3 4" key="1">
    <citation type="submission" date="2024-04" db="EMBL/GenBank/DDBJ databases">
        <title>Human intestinal bacterial collection.</title>
        <authorList>
            <person name="Pauvert C."/>
            <person name="Hitch T.C.A."/>
            <person name="Clavel T."/>
        </authorList>
    </citation>
    <scope>NUCLEOTIDE SEQUENCE [LARGE SCALE GENOMIC DNA]</scope>
    <source>
        <strain evidence="3 4">CLA-KB-H42</strain>
    </source>
</reference>
<evidence type="ECO:0000256" key="1">
    <source>
        <dbReference type="SAM" id="SignalP"/>
    </source>
</evidence>
<accession>A0ABV1JDD3</accession>
<comment type="caution">
    <text evidence="3">The sequence shown here is derived from an EMBL/GenBank/DDBJ whole genome shotgun (WGS) entry which is preliminary data.</text>
</comment>
<dbReference type="InterPro" id="IPR000572">
    <property type="entry name" value="OxRdtase_Mopterin-bd_dom"/>
</dbReference>
<keyword evidence="4" id="KW-1185">Reference proteome</keyword>